<gene>
    <name evidence="3" type="primary">larE</name>
    <name evidence="3" type="ORF">E7201_09795</name>
</gene>
<reference evidence="3" key="1">
    <citation type="submission" date="2019-04" db="EMBL/GenBank/DDBJ databases">
        <title>Evolution of Biomass-Degrading Anaerobic Consortia Revealed by Metagenomics.</title>
        <authorList>
            <person name="Peng X."/>
        </authorList>
    </citation>
    <scope>NUCLEOTIDE SEQUENCE</scope>
    <source>
        <strain evidence="3">SIG240</strain>
    </source>
</reference>
<dbReference type="SUPFAM" id="SSF52402">
    <property type="entry name" value="Adenine nucleotide alpha hydrolases-like"/>
    <property type="match status" value="1"/>
</dbReference>
<dbReference type="InterPro" id="IPR052188">
    <property type="entry name" value="Ni-pincer_cofactor_biosynth"/>
</dbReference>
<evidence type="ECO:0000313" key="3">
    <source>
        <dbReference type="EMBL" id="MBE6093440.1"/>
    </source>
</evidence>
<comment type="caution">
    <text evidence="3">The sequence shown here is derived from an EMBL/GenBank/DDBJ whole genome shotgun (WGS) entry which is preliminary data.</text>
</comment>
<accession>A0A927ZVD3</accession>
<dbReference type="PANTHER" id="PTHR43169:SF2">
    <property type="entry name" value="NAD_GMP SYNTHASE DOMAIN-CONTAINING PROTEIN"/>
    <property type="match status" value="1"/>
</dbReference>
<dbReference type="InterPro" id="IPR014729">
    <property type="entry name" value="Rossmann-like_a/b/a_fold"/>
</dbReference>
<dbReference type="AlphaFoldDB" id="A0A927ZVD3"/>
<protein>
    <submittedName>
        <fullName evidence="3">ATP-dependent sacrificial sulfur transferase LarE</fullName>
    </submittedName>
</protein>
<name>A0A927ZVD3_SELRU</name>
<feature type="domain" description="NAD/GMP synthase" evidence="2">
    <location>
        <begin position="8"/>
        <end position="85"/>
    </location>
</feature>
<dbReference type="NCBIfam" id="TIGR00268">
    <property type="entry name" value="ATP-dependent sacrificial sulfur transferase LarE"/>
    <property type="match status" value="1"/>
</dbReference>
<organism evidence="3 4">
    <name type="scientific">Selenomonas ruminantium</name>
    <dbReference type="NCBI Taxonomy" id="971"/>
    <lineage>
        <taxon>Bacteria</taxon>
        <taxon>Bacillati</taxon>
        <taxon>Bacillota</taxon>
        <taxon>Negativicutes</taxon>
        <taxon>Selenomonadales</taxon>
        <taxon>Selenomonadaceae</taxon>
        <taxon>Selenomonas</taxon>
    </lineage>
</organism>
<dbReference type="GO" id="GO:0016783">
    <property type="term" value="F:sulfurtransferase activity"/>
    <property type="evidence" value="ECO:0007669"/>
    <property type="project" value="InterPro"/>
</dbReference>
<dbReference type="EMBL" id="SVBY01000084">
    <property type="protein sequence ID" value="MBE6093440.1"/>
    <property type="molecule type" value="Genomic_DNA"/>
</dbReference>
<feature type="active site" description="Nucleophile and sulfur donor" evidence="1">
    <location>
        <position position="178"/>
    </location>
</feature>
<dbReference type="PIRSF" id="PIRSF006661">
    <property type="entry name" value="PP-lp_UCP006661"/>
    <property type="match status" value="1"/>
</dbReference>
<dbReference type="Gene3D" id="3.40.50.620">
    <property type="entry name" value="HUPs"/>
    <property type="match status" value="1"/>
</dbReference>
<dbReference type="Pfam" id="PF02540">
    <property type="entry name" value="NAD_synthase"/>
    <property type="match status" value="1"/>
</dbReference>
<dbReference type="Proteomes" id="UP000761380">
    <property type="component" value="Unassembled WGS sequence"/>
</dbReference>
<proteinExistence type="predicted"/>
<evidence type="ECO:0000313" key="4">
    <source>
        <dbReference type="Proteomes" id="UP000761380"/>
    </source>
</evidence>
<dbReference type="GO" id="GO:0006163">
    <property type="term" value="P:purine nucleotide metabolic process"/>
    <property type="evidence" value="ECO:0007669"/>
    <property type="project" value="UniProtKB-ARBA"/>
</dbReference>
<dbReference type="PANTHER" id="PTHR43169">
    <property type="entry name" value="EXSB FAMILY PROTEIN"/>
    <property type="match status" value="1"/>
</dbReference>
<dbReference type="CDD" id="cd01990">
    <property type="entry name" value="LarE-like"/>
    <property type="match status" value="1"/>
</dbReference>
<dbReference type="InterPro" id="IPR022310">
    <property type="entry name" value="NAD/GMP_synthase"/>
</dbReference>
<keyword evidence="3" id="KW-0808">Transferase</keyword>
<evidence type="ECO:0000259" key="2">
    <source>
        <dbReference type="Pfam" id="PF02540"/>
    </source>
</evidence>
<sequence>MEKELQAKVDKLQSLLKSYGCVAIAFSAGVDSTLLLKAAVEFLGREQVLALTVQSPLAPAAEVAEARAFCREEGIRHEVLTLDPLIYYDVRTNPPERCYFCKRLIFGKLREAAGRGHIVHLLDGTNADDMQDYRPGARALQELGILSPLKEAGMGKSDIRAYAVALGLAAAQKPSAACLASRIPYGEELSLDKLQRIDRAEAFLHQEGFSQVRVRSHGDMARLELLPEDIGRFMTAGRYAQTAQKLKKLGFAYVTLDLEGYRMGSMNETLKGK</sequence>
<evidence type="ECO:0000256" key="1">
    <source>
        <dbReference type="PIRSR" id="PIRSR006661-1"/>
    </source>
</evidence>
<dbReference type="InterPro" id="IPR005232">
    <property type="entry name" value="LarE"/>
</dbReference>